<keyword evidence="8 11" id="KW-1133">Transmembrane helix</keyword>
<feature type="transmembrane region" description="Helical" evidence="11">
    <location>
        <begin position="22"/>
        <end position="41"/>
    </location>
</feature>
<dbReference type="PRINTS" id="PR01853">
    <property type="entry name" value="YAJCTRNLCASE"/>
</dbReference>
<dbReference type="NCBIfam" id="TIGR00739">
    <property type="entry name" value="yajC"/>
    <property type="match status" value="1"/>
</dbReference>
<gene>
    <name evidence="12" type="primary">yajC</name>
    <name evidence="12" type="ORF">MNR06_02395</name>
</gene>
<keyword evidence="13" id="KW-1185">Reference proteome</keyword>
<keyword evidence="10 11" id="KW-0472">Membrane</keyword>
<evidence type="ECO:0000256" key="6">
    <source>
        <dbReference type="ARBA" id="ARBA00022692"/>
    </source>
</evidence>
<reference evidence="12" key="1">
    <citation type="submission" date="2022-03" db="EMBL/GenBank/DDBJ databases">
        <title>Genome Identification and Characterization of new species Bdellovibrio reynosense LBG001 sp. nov. from a Mexico soil sample.</title>
        <authorList>
            <person name="Camilli A."/>
            <person name="Ajao Y."/>
            <person name="Guo X."/>
        </authorList>
    </citation>
    <scope>NUCLEOTIDE SEQUENCE</scope>
    <source>
        <strain evidence="12">LBG001</strain>
    </source>
</reference>
<name>A0ABY4CDQ7_9BACT</name>
<keyword evidence="9" id="KW-0811">Translocation</keyword>
<evidence type="ECO:0000256" key="8">
    <source>
        <dbReference type="ARBA" id="ARBA00022989"/>
    </source>
</evidence>
<evidence type="ECO:0000256" key="2">
    <source>
        <dbReference type="ARBA" id="ARBA00006742"/>
    </source>
</evidence>
<accession>A0ABY4CDQ7</accession>
<evidence type="ECO:0000313" key="13">
    <source>
        <dbReference type="Proteomes" id="UP000830116"/>
    </source>
</evidence>
<evidence type="ECO:0000256" key="1">
    <source>
        <dbReference type="ARBA" id="ARBA00004162"/>
    </source>
</evidence>
<evidence type="ECO:0000256" key="4">
    <source>
        <dbReference type="ARBA" id="ARBA00022448"/>
    </source>
</evidence>
<evidence type="ECO:0000256" key="10">
    <source>
        <dbReference type="ARBA" id="ARBA00023136"/>
    </source>
</evidence>
<dbReference type="Proteomes" id="UP000830116">
    <property type="component" value="Chromosome"/>
</dbReference>
<dbReference type="SMART" id="SM01323">
    <property type="entry name" value="YajC"/>
    <property type="match status" value="1"/>
</dbReference>
<protein>
    <recommendedName>
        <fullName evidence="3">Sec translocon accessory complex subunit YajC</fullName>
    </recommendedName>
</protein>
<dbReference type="Pfam" id="PF02699">
    <property type="entry name" value="YajC"/>
    <property type="match status" value="1"/>
</dbReference>
<organism evidence="12 13">
    <name type="scientific">Bdellovibrio reynosensis</name>
    <dbReference type="NCBI Taxonomy" id="2835041"/>
    <lineage>
        <taxon>Bacteria</taxon>
        <taxon>Pseudomonadati</taxon>
        <taxon>Bdellovibrionota</taxon>
        <taxon>Bdellovibrionia</taxon>
        <taxon>Bdellovibrionales</taxon>
        <taxon>Pseudobdellovibrionaceae</taxon>
        <taxon>Bdellovibrio</taxon>
    </lineage>
</organism>
<evidence type="ECO:0000256" key="7">
    <source>
        <dbReference type="ARBA" id="ARBA00022927"/>
    </source>
</evidence>
<evidence type="ECO:0000313" key="12">
    <source>
        <dbReference type="EMBL" id="UOF01801.1"/>
    </source>
</evidence>
<evidence type="ECO:0000256" key="9">
    <source>
        <dbReference type="ARBA" id="ARBA00023010"/>
    </source>
</evidence>
<sequence length="113" mass="12471">MLFGLLVSTAYAQTAPAGGQPSAFEMFVPFIFIFVIFYFLIIRPQAKRQKDHQKFLSEVKRGDEVVTSSGILGTVEGITDQFVTLEIAPGVRVKMLRSQIATSQKAATAEDKK</sequence>
<dbReference type="InterPro" id="IPR003849">
    <property type="entry name" value="Preprotein_translocase_YajC"/>
</dbReference>
<keyword evidence="4" id="KW-0813">Transport</keyword>
<dbReference type="PANTHER" id="PTHR33909">
    <property type="entry name" value="SEC TRANSLOCON ACCESSORY COMPLEX SUBUNIT YAJC"/>
    <property type="match status" value="1"/>
</dbReference>
<proteinExistence type="inferred from homology"/>
<dbReference type="EMBL" id="CP093442">
    <property type="protein sequence ID" value="UOF01801.1"/>
    <property type="molecule type" value="Genomic_DNA"/>
</dbReference>
<comment type="subcellular location">
    <subcellularLocation>
        <location evidence="1">Cell membrane</location>
        <topology evidence="1">Single-pass membrane protein</topology>
    </subcellularLocation>
</comment>
<dbReference type="RefSeq" id="WP_243538405.1">
    <property type="nucleotide sequence ID" value="NZ_CP093442.1"/>
</dbReference>
<comment type="similarity">
    <text evidence="2">Belongs to the YajC family.</text>
</comment>
<keyword evidence="6 11" id="KW-0812">Transmembrane</keyword>
<keyword evidence="7" id="KW-0653">Protein transport</keyword>
<keyword evidence="5" id="KW-1003">Cell membrane</keyword>
<evidence type="ECO:0000256" key="3">
    <source>
        <dbReference type="ARBA" id="ARBA00014962"/>
    </source>
</evidence>
<dbReference type="PANTHER" id="PTHR33909:SF1">
    <property type="entry name" value="SEC TRANSLOCON ACCESSORY COMPLEX SUBUNIT YAJC"/>
    <property type="match status" value="1"/>
</dbReference>
<evidence type="ECO:0000256" key="5">
    <source>
        <dbReference type="ARBA" id="ARBA00022475"/>
    </source>
</evidence>
<evidence type="ECO:0000256" key="11">
    <source>
        <dbReference type="SAM" id="Phobius"/>
    </source>
</evidence>